<gene>
    <name evidence="2" type="ORF">RRG08_009986</name>
</gene>
<keyword evidence="1" id="KW-0472">Membrane</keyword>
<dbReference type="AlphaFoldDB" id="A0AAE1B4W6"/>
<evidence type="ECO:0000313" key="2">
    <source>
        <dbReference type="EMBL" id="KAK3799444.1"/>
    </source>
</evidence>
<keyword evidence="1" id="KW-1133">Transmembrane helix</keyword>
<name>A0AAE1B4W6_9GAST</name>
<dbReference type="Proteomes" id="UP001283361">
    <property type="component" value="Unassembled WGS sequence"/>
</dbReference>
<sequence length="287" mass="31678">MSTTPNHRVRMNGAGTARCNATNRVGSCLITLNLGNITMEKTGETEERAGTSVDHEGAMKFVIVVLLVYSLLGTAGSMILRFRQSATKRKRNGATEEANHYLKYRDKISADCQKARLLRETNRVLNSFQTLENQRNCTRIPVQISTNNGEIRVKSSLLLHQHPSSTTVSSAYVSDLQQNRPGIYSRAEQRPSAGQLPDDVFQQSSVAVTPEQVNLGQLHHDRFVAAARSQFQHAPSLLQVHPSLCLSLPGMMTPSTSVTLPDITVTSLQIQPCPFDTVPNSISFYQK</sequence>
<evidence type="ECO:0000256" key="1">
    <source>
        <dbReference type="SAM" id="Phobius"/>
    </source>
</evidence>
<keyword evidence="3" id="KW-1185">Reference proteome</keyword>
<evidence type="ECO:0000313" key="3">
    <source>
        <dbReference type="Proteomes" id="UP001283361"/>
    </source>
</evidence>
<reference evidence="2" key="1">
    <citation type="journal article" date="2023" name="G3 (Bethesda)">
        <title>A reference genome for the long-term kleptoplast-retaining sea slug Elysia crispata morphotype clarki.</title>
        <authorList>
            <person name="Eastman K.E."/>
            <person name="Pendleton A.L."/>
            <person name="Shaikh M.A."/>
            <person name="Suttiyut T."/>
            <person name="Ogas R."/>
            <person name="Tomko P."/>
            <person name="Gavelis G."/>
            <person name="Widhalm J.R."/>
            <person name="Wisecaver J.H."/>
        </authorList>
    </citation>
    <scope>NUCLEOTIDE SEQUENCE</scope>
    <source>
        <strain evidence="2">ECLA1</strain>
    </source>
</reference>
<accession>A0AAE1B4W6</accession>
<protein>
    <submittedName>
        <fullName evidence="2">Uncharacterized protein</fullName>
    </submittedName>
</protein>
<keyword evidence="1" id="KW-0812">Transmembrane</keyword>
<feature type="transmembrane region" description="Helical" evidence="1">
    <location>
        <begin position="61"/>
        <end position="82"/>
    </location>
</feature>
<organism evidence="2 3">
    <name type="scientific">Elysia crispata</name>
    <name type="common">lettuce slug</name>
    <dbReference type="NCBI Taxonomy" id="231223"/>
    <lineage>
        <taxon>Eukaryota</taxon>
        <taxon>Metazoa</taxon>
        <taxon>Spiralia</taxon>
        <taxon>Lophotrochozoa</taxon>
        <taxon>Mollusca</taxon>
        <taxon>Gastropoda</taxon>
        <taxon>Heterobranchia</taxon>
        <taxon>Euthyneura</taxon>
        <taxon>Panpulmonata</taxon>
        <taxon>Sacoglossa</taxon>
        <taxon>Placobranchoidea</taxon>
        <taxon>Plakobranchidae</taxon>
        <taxon>Elysia</taxon>
    </lineage>
</organism>
<comment type="caution">
    <text evidence="2">The sequence shown here is derived from an EMBL/GenBank/DDBJ whole genome shotgun (WGS) entry which is preliminary data.</text>
</comment>
<dbReference type="EMBL" id="JAWDGP010000571">
    <property type="protein sequence ID" value="KAK3799444.1"/>
    <property type="molecule type" value="Genomic_DNA"/>
</dbReference>
<proteinExistence type="predicted"/>